<evidence type="ECO:0000256" key="1">
    <source>
        <dbReference type="SAM" id="SignalP"/>
    </source>
</evidence>
<dbReference type="AlphaFoldDB" id="A0A437J8A0"/>
<sequence>MRTLIALILLTVAGGASAASESPLNKRQAAVLERALLGKVPQAPVQCVARDLLNDVEPIGDTILLYRLGPKRLYRNDLVGRCSALGPGSIPVIQRVGPDYCAGDVVRTVDRQSGRLRGGACALGPFIAYRAREN</sequence>
<evidence type="ECO:0008006" key="4">
    <source>
        <dbReference type="Google" id="ProtNLM"/>
    </source>
</evidence>
<dbReference type="OrthoDB" id="7596589at2"/>
<organism evidence="2 3">
    <name type="scientific">Sphingobium algorifonticola</name>
    <dbReference type="NCBI Taxonomy" id="2008318"/>
    <lineage>
        <taxon>Bacteria</taxon>
        <taxon>Pseudomonadati</taxon>
        <taxon>Pseudomonadota</taxon>
        <taxon>Alphaproteobacteria</taxon>
        <taxon>Sphingomonadales</taxon>
        <taxon>Sphingomonadaceae</taxon>
        <taxon>Sphingobium</taxon>
    </lineage>
</organism>
<evidence type="ECO:0000313" key="2">
    <source>
        <dbReference type="EMBL" id="RVT41724.1"/>
    </source>
</evidence>
<feature type="signal peptide" evidence="1">
    <location>
        <begin position="1"/>
        <end position="18"/>
    </location>
</feature>
<dbReference type="Proteomes" id="UP000282977">
    <property type="component" value="Unassembled WGS sequence"/>
</dbReference>
<protein>
    <recommendedName>
        <fullName evidence="4">Integron</fullName>
    </recommendedName>
</protein>
<accession>A0A437J8A0</accession>
<keyword evidence="3" id="KW-1185">Reference proteome</keyword>
<evidence type="ECO:0000313" key="3">
    <source>
        <dbReference type="Proteomes" id="UP000282977"/>
    </source>
</evidence>
<comment type="caution">
    <text evidence="2">The sequence shown here is derived from an EMBL/GenBank/DDBJ whole genome shotgun (WGS) entry which is preliminary data.</text>
</comment>
<reference evidence="2 3" key="1">
    <citation type="submission" date="2019-01" db="EMBL/GenBank/DDBJ databases">
        <authorList>
            <person name="Chen W.-M."/>
        </authorList>
    </citation>
    <scope>NUCLEOTIDE SEQUENCE [LARGE SCALE GENOMIC DNA]</scope>
    <source>
        <strain evidence="2 3">TLA-22</strain>
    </source>
</reference>
<dbReference type="EMBL" id="RZUL01000002">
    <property type="protein sequence ID" value="RVT41724.1"/>
    <property type="molecule type" value="Genomic_DNA"/>
</dbReference>
<keyword evidence="1" id="KW-0732">Signal</keyword>
<gene>
    <name evidence="2" type="ORF">ENE74_05390</name>
</gene>
<dbReference type="RefSeq" id="WP_127689667.1">
    <property type="nucleotide sequence ID" value="NZ_RZUL01000002.1"/>
</dbReference>
<proteinExistence type="predicted"/>
<name>A0A437J8A0_9SPHN</name>
<feature type="chain" id="PRO_5019270925" description="Integron" evidence="1">
    <location>
        <begin position="19"/>
        <end position="134"/>
    </location>
</feature>